<organism evidence="1 2">
    <name type="scientific">Synaphobranchus kaupii</name>
    <name type="common">Kaup's arrowtooth eel</name>
    <dbReference type="NCBI Taxonomy" id="118154"/>
    <lineage>
        <taxon>Eukaryota</taxon>
        <taxon>Metazoa</taxon>
        <taxon>Chordata</taxon>
        <taxon>Craniata</taxon>
        <taxon>Vertebrata</taxon>
        <taxon>Euteleostomi</taxon>
        <taxon>Actinopterygii</taxon>
        <taxon>Neopterygii</taxon>
        <taxon>Teleostei</taxon>
        <taxon>Anguilliformes</taxon>
        <taxon>Synaphobranchidae</taxon>
        <taxon>Synaphobranchus</taxon>
    </lineage>
</organism>
<name>A0A9Q1G423_SYNKA</name>
<evidence type="ECO:0000313" key="1">
    <source>
        <dbReference type="EMBL" id="KAJ8374623.1"/>
    </source>
</evidence>
<accession>A0A9Q1G423</accession>
<dbReference type="EMBL" id="JAINUF010000002">
    <property type="protein sequence ID" value="KAJ8374623.1"/>
    <property type="molecule type" value="Genomic_DNA"/>
</dbReference>
<comment type="caution">
    <text evidence="1">The sequence shown here is derived from an EMBL/GenBank/DDBJ whole genome shotgun (WGS) entry which is preliminary data.</text>
</comment>
<dbReference type="AlphaFoldDB" id="A0A9Q1G423"/>
<evidence type="ECO:0000313" key="2">
    <source>
        <dbReference type="Proteomes" id="UP001152622"/>
    </source>
</evidence>
<protein>
    <submittedName>
        <fullName evidence="1">Uncharacterized protein</fullName>
    </submittedName>
</protein>
<sequence length="114" mass="12492">MTGEKKKKKRLNRSILLAKKIIIKDGGSPQGIGEPSVYHAVVVIFLEFFAWGLLTTPMLTVNTAARLALSLQERRASADPCSPSAVSVRLPASRPQRFQAGKCGPGEKRQRMCK</sequence>
<reference evidence="1" key="1">
    <citation type="journal article" date="2023" name="Science">
        <title>Genome structures resolve the early diversification of teleost fishes.</title>
        <authorList>
            <person name="Parey E."/>
            <person name="Louis A."/>
            <person name="Montfort J."/>
            <person name="Bouchez O."/>
            <person name="Roques C."/>
            <person name="Iampietro C."/>
            <person name="Lluch J."/>
            <person name="Castinel A."/>
            <person name="Donnadieu C."/>
            <person name="Desvignes T."/>
            <person name="Floi Bucao C."/>
            <person name="Jouanno E."/>
            <person name="Wen M."/>
            <person name="Mejri S."/>
            <person name="Dirks R."/>
            <person name="Jansen H."/>
            <person name="Henkel C."/>
            <person name="Chen W.J."/>
            <person name="Zahm M."/>
            <person name="Cabau C."/>
            <person name="Klopp C."/>
            <person name="Thompson A.W."/>
            <person name="Robinson-Rechavi M."/>
            <person name="Braasch I."/>
            <person name="Lecointre G."/>
            <person name="Bobe J."/>
            <person name="Postlethwait J.H."/>
            <person name="Berthelot C."/>
            <person name="Roest Crollius H."/>
            <person name="Guiguen Y."/>
        </authorList>
    </citation>
    <scope>NUCLEOTIDE SEQUENCE</scope>
    <source>
        <strain evidence="1">WJC10195</strain>
    </source>
</reference>
<proteinExistence type="predicted"/>
<gene>
    <name evidence="1" type="ORF">SKAU_G00052030</name>
</gene>
<dbReference type="Proteomes" id="UP001152622">
    <property type="component" value="Chromosome 2"/>
</dbReference>
<keyword evidence="2" id="KW-1185">Reference proteome</keyword>
<dbReference type="OrthoDB" id="419616at2759"/>